<dbReference type="AlphaFoldDB" id="A0ABD2A0X6"/>
<dbReference type="EMBL" id="JAUDFV010000157">
    <property type="protein sequence ID" value="KAL2714288.1"/>
    <property type="molecule type" value="Genomic_DNA"/>
</dbReference>
<feature type="compositionally biased region" description="Basic and acidic residues" evidence="1">
    <location>
        <begin position="40"/>
        <end position="55"/>
    </location>
</feature>
<reference evidence="2 3" key="1">
    <citation type="journal article" date="2024" name="Ann. Entomol. Soc. Am.">
        <title>Genomic analyses of the southern and eastern yellowjacket wasps (Hymenoptera: Vespidae) reveal evolutionary signatures of social life.</title>
        <authorList>
            <person name="Catto M.A."/>
            <person name="Caine P.B."/>
            <person name="Orr S.E."/>
            <person name="Hunt B.G."/>
            <person name="Goodisman M.A.D."/>
        </authorList>
    </citation>
    <scope>NUCLEOTIDE SEQUENCE [LARGE SCALE GENOMIC DNA]</scope>
    <source>
        <strain evidence="2">233</strain>
        <tissue evidence="2">Head and thorax</tissue>
    </source>
</reference>
<name>A0ABD2A0X6_VESSQ</name>
<sequence>MPLDDRYHESPGIGGHLRGSTKCRHNVEDDDDDDDDDDDALIRHNTDKRREKEKPNASIRFAFGPKPLRDHPPCIYTWLCIIRHTYVCRKGHKEDVAVGASLPTALLRLPTSD</sequence>
<protein>
    <submittedName>
        <fullName evidence="2">Uncharacterized protein</fullName>
    </submittedName>
</protein>
<keyword evidence="3" id="KW-1185">Reference proteome</keyword>
<accession>A0ABD2A0X6</accession>
<comment type="caution">
    <text evidence="2">The sequence shown here is derived from an EMBL/GenBank/DDBJ whole genome shotgun (WGS) entry which is preliminary data.</text>
</comment>
<evidence type="ECO:0000256" key="1">
    <source>
        <dbReference type="SAM" id="MobiDB-lite"/>
    </source>
</evidence>
<feature type="compositionally biased region" description="Acidic residues" evidence="1">
    <location>
        <begin position="28"/>
        <end position="39"/>
    </location>
</feature>
<dbReference type="Proteomes" id="UP001607302">
    <property type="component" value="Unassembled WGS sequence"/>
</dbReference>
<organism evidence="2 3">
    <name type="scientific">Vespula squamosa</name>
    <name type="common">Southern yellow jacket</name>
    <name type="synonym">Wasp</name>
    <dbReference type="NCBI Taxonomy" id="30214"/>
    <lineage>
        <taxon>Eukaryota</taxon>
        <taxon>Metazoa</taxon>
        <taxon>Ecdysozoa</taxon>
        <taxon>Arthropoda</taxon>
        <taxon>Hexapoda</taxon>
        <taxon>Insecta</taxon>
        <taxon>Pterygota</taxon>
        <taxon>Neoptera</taxon>
        <taxon>Endopterygota</taxon>
        <taxon>Hymenoptera</taxon>
        <taxon>Apocrita</taxon>
        <taxon>Aculeata</taxon>
        <taxon>Vespoidea</taxon>
        <taxon>Vespidae</taxon>
        <taxon>Vespinae</taxon>
        <taxon>Vespula</taxon>
    </lineage>
</organism>
<feature type="region of interest" description="Disordered" evidence="1">
    <location>
        <begin position="1"/>
        <end position="58"/>
    </location>
</feature>
<gene>
    <name evidence="2" type="ORF">V1478_016845</name>
</gene>
<proteinExistence type="predicted"/>
<evidence type="ECO:0000313" key="2">
    <source>
        <dbReference type="EMBL" id="KAL2714288.1"/>
    </source>
</evidence>
<evidence type="ECO:0000313" key="3">
    <source>
        <dbReference type="Proteomes" id="UP001607302"/>
    </source>
</evidence>